<name>A0ABP7PCF2_9GAMM</name>
<accession>A0ABP7PCF2</accession>
<dbReference type="InterPro" id="IPR025985">
    <property type="entry name" value="YnbE"/>
</dbReference>
<dbReference type="Pfam" id="PF13617">
    <property type="entry name" value="Lipoprotein_19"/>
    <property type="match status" value="1"/>
</dbReference>
<dbReference type="EMBL" id="BAABBO010000009">
    <property type="protein sequence ID" value="GAA3963370.1"/>
    <property type="molecule type" value="Genomic_DNA"/>
</dbReference>
<dbReference type="Proteomes" id="UP001501337">
    <property type="component" value="Unassembled WGS sequence"/>
</dbReference>
<evidence type="ECO:0000313" key="1">
    <source>
        <dbReference type="EMBL" id="GAA3963370.1"/>
    </source>
</evidence>
<dbReference type="PROSITE" id="PS51257">
    <property type="entry name" value="PROKAR_LIPOPROTEIN"/>
    <property type="match status" value="1"/>
</dbReference>
<gene>
    <name evidence="1" type="ORF">GCM10022278_21480</name>
</gene>
<dbReference type="RefSeq" id="WP_344806132.1">
    <property type="nucleotide sequence ID" value="NZ_BAABBO010000009.1"/>
</dbReference>
<proteinExistence type="predicted"/>
<reference evidence="2" key="1">
    <citation type="journal article" date="2019" name="Int. J. Syst. Evol. Microbiol.">
        <title>The Global Catalogue of Microorganisms (GCM) 10K type strain sequencing project: providing services to taxonomists for standard genome sequencing and annotation.</title>
        <authorList>
            <consortium name="The Broad Institute Genomics Platform"/>
            <consortium name="The Broad Institute Genome Sequencing Center for Infectious Disease"/>
            <person name="Wu L."/>
            <person name="Ma J."/>
        </authorList>
    </citation>
    <scope>NUCLEOTIDE SEQUENCE [LARGE SCALE GENOMIC DNA]</scope>
    <source>
        <strain evidence="2">JCM 17555</strain>
    </source>
</reference>
<evidence type="ECO:0000313" key="2">
    <source>
        <dbReference type="Proteomes" id="UP001501337"/>
    </source>
</evidence>
<keyword evidence="2" id="KW-1185">Reference proteome</keyword>
<comment type="caution">
    <text evidence="1">The sequence shown here is derived from an EMBL/GenBank/DDBJ whole genome shotgun (WGS) entry which is preliminary data.</text>
</comment>
<keyword evidence="1" id="KW-0449">Lipoprotein</keyword>
<protein>
    <submittedName>
        <fullName evidence="1">YnbE family lipoprotein</fullName>
    </submittedName>
</protein>
<organism evidence="1 2">
    <name type="scientific">Allohahella marinimesophila</name>
    <dbReference type="NCBI Taxonomy" id="1054972"/>
    <lineage>
        <taxon>Bacteria</taxon>
        <taxon>Pseudomonadati</taxon>
        <taxon>Pseudomonadota</taxon>
        <taxon>Gammaproteobacteria</taxon>
        <taxon>Oceanospirillales</taxon>
        <taxon>Hahellaceae</taxon>
        <taxon>Allohahella</taxon>
    </lineage>
</organism>
<sequence length="68" mass="7552">MSAGQRSVSVSILIAGLWLLGLSACTPRVELAASEPITINLNVKIEHEVRVRVEKDLENLFDEEDDIF</sequence>